<dbReference type="Gene3D" id="3.30.465.10">
    <property type="match status" value="1"/>
</dbReference>
<organism evidence="7 8">
    <name type="scientific">Neonectria punicea</name>
    <dbReference type="NCBI Taxonomy" id="979145"/>
    <lineage>
        <taxon>Eukaryota</taxon>
        <taxon>Fungi</taxon>
        <taxon>Dikarya</taxon>
        <taxon>Ascomycota</taxon>
        <taxon>Pezizomycotina</taxon>
        <taxon>Sordariomycetes</taxon>
        <taxon>Hypocreomycetidae</taxon>
        <taxon>Hypocreales</taxon>
        <taxon>Nectriaceae</taxon>
        <taxon>Neonectria</taxon>
    </lineage>
</organism>
<proteinExistence type="inferred from homology"/>
<keyword evidence="8" id="KW-1185">Reference proteome</keyword>
<dbReference type="InterPro" id="IPR050416">
    <property type="entry name" value="FAD-linked_Oxidoreductase"/>
</dbReference>
<accession>A0ABR1HAR8</accession>
<dbReference type="Proteomes" id="UP001498476">
    <property type="component" value="Unassembled WGS sequence"/>
</dbReference>
<evidence type="ECO:0000256" key="4">
    <source>
        <dbReference type="ARBA" id="ARBA00023002"/>
    </source>
</evidence>
<evidence type="ECO:0000259" key="6">
    <source>
        <dbReference type="PROSITE" id="PS51387"/>
    </source>
</evidence>
<dbReference type="InterPro" id="IPR016166">
    <property type="entry name" value="FAD-bd_PCMH"/>
</dbReference>
<evidence type="ECO:0000313" key="7">
    <source>
        <dbReference type="EMBL" id="KAK7418185.1"/>
    </source>
</evidence>
<reference evidence="7 8" key="1">
    <citation type="journal article" date="2025" name="Microbiol. Resour. Announc.">
        <title>Draft genome sequences for Neonectria magnoliae and Neonectria punicea, canker pathogens of Liriodendron tulipifera and Acer saccharum in West Virginia.</title>
        <authorList>
            <person name="Petronek H.M."/>
            <person name="Kasson M.T."/>
            <person name="Metheny A.M."/>
            <person name="Stauder C.M."/>
            <person name="Lovett B."/>
            <person name="Lynch S.C."/>
            <person name="Garnas J.R."/>
            <person name="Kasson L.R."/>
            <person name="Stajich J.E."/>
        </authorList>
    </citation>
    <scope>NUCLEOTIDE SEQUENCE [LARGE SCALE GENOMIC DNA]</scope>
    <source>
        <strain evidence="7 8">NRRL 64653</strain>
    </source>
</reference>
<evidence type="ECO:0000256" key="3">
    <source>
        <dbReference type="ARBA" id="ARBA00022827"/>
    </source>
</evidence>
<dbReference type="SUPFAM" id="SSF56176">
    <property type="entry name" value="FAD-binding/transporter-associated domain-like"/>
    <property type="match status" value="1"/>
</dbReference>
<protein>
    <recommendedName>
        <fullName evidence="6">FAD-binding PCMH-type domain-containing protein</fullName>
    </recommendedName>
</protein>
<gene>
    <name evidence="7" type="ORF">QQX98_004160</name>
</gene>
<dbReference type="PROSITE" id="PS51387">
    <property type="entry name" value="FAD_PCMH"/>
    <property type="match status" value="1"/>
</dbReference>
<keyword evidence="3" id="KW-0274">FAD</keyword>
<evidence type="ECO:0000313" key="8">
    <source>
        <dbReference type="Proteomes" id="UP001498476"/>
    </source>
</evidence>
<feature type="chain" id="PRO_5046774494" description="FAD-binding PCMH-type domain-containing protein" evidence="5">
    <location>
        <begin position="19"/>
        <end position="493"/>
    </location>
</feature>
<evidence type="ECO:0000256" key="2">
    <source>
        <dbReference type="ARBA" id="ARBA00022630"/>
    </source>
</evidence>
<evidence type="ECO:0000256" key="1">
    <source>
        <dbReference type="ARBA" id="ARBA00005466"/>
    </source>
</evidence>
<dbReference type="InterPro" id="IPR016169">
    <property type="entry name" value="FAD-bd_PCMH_sub2"/>
</dbReference>
<keyword evidence="2" id="KW-0285">Flavoprotein</keyword>
<evidence type="ECO:0000256" key="5">
    <source>
        <dbReference type="SAM" id="SignalP"/>
    </source>
</evidence>
<sequence length="493" mass="53530">MALLHLIIATSLLSLAAADTCSSIAGLTNIETYRKLQPAYTAEQHEYWSTACAALEPSCILYPSTAHEVAAIVDALAANDEHFAVKSGGHNPNAYFASIAGGPLVSTKKLDEVILDPHTGRVRVGPGNRWDDVAAELHGTGWGVVGGRIGNVGVGGLLLGGGLSYLSQQHGWAMSSILEMEVVLANGTIVTASKTSNPDLFKALKGGGNNFGIVTSFLLQAYKQGQVYGGNLYFTRSEATDAALLKALRDFTEHNTDDKAAIILTAAREGILADVWLMFVFYDGPVVPKGTFDGFLAAGPTLNTAKTRSYADLMADNNQFVRKATVYTMSTETIPLPSAAHGAKVLGDLHGFWRNVTQPMAESGVSCIIGYQPFPKRMARISREKGSDMLDLDDDVDRLILELNYSYVVPQDAARIDRVMKKTFVGVRDRVVKWQEKGHVKRGVYLPLFMNDGYYSQDYFGRLRPKNQELAKKVAAKVDPEGLFRDRTGGFKP</sequence>
<feature type="signal peptide" evidence="5">
    <location>
        <begin position="1"/>
        <end position="18"/>
    </location>
</feature>
<dbReference type="InterPro" id="IPR006094">
    <property type="entry name" value="Oxid_FAD_bind_N"/>
</dbReference>
<dbReference type="InterPro" id="IPR036318">
    <property type="entry name" value="FAD-bd_PCMH-like_sf"/>
</dbReference>
<dbReference type="Pfam" id="PF01565">
    <property type="entry name" value="FAD_binding_4"/>
    <property type="match status" value="1"/>
</dbReference>
<comment type="similarity">
    <text evidence="1">Belongs to the oxygen-dependent FAD-linked oxidoreductase family.</text>
</comment>
<dbReference type="PANTHER" id="PTHR42973">
    <property type="entry name" value="BINDING OXIDOREDUCTASE, PUTATIVE (AFU_ORTHOLOGUE AFUA_1G17690)-RELATED"/>
    <property type="match status" value="1"/>
</dbReference>
<keyword evidence="5" id="KW-0732">Signal</keyword>
<comment type="caution">
    <text evidence="7">The sequence shown here is derived from an EMBL/GenBank/DDBJ whole genome shotgun (WGS) entry which is preliminary data.</text>
</comment>
<keyword evidence="4" id="KW-0560">Oxidoreductase</keyword>
<name>A0ABR1HAR8_9HYPO</name>
<dbReference type="EMBL" id="JAZAVJ010000050">
    <property type="protein sequence ID" value="KAK7418185.1"/>
    <property type="molecule type" value="Genomic_DNA"/>
</dbReference>
<dbReference type="PANTHER" id="PTHR42973:SF13">
    <property type="entry name" value="FAD-BINDING PCMH-TYPE DOMAIN-CONTAINING PROTEIN"/>
    <property type="match status" value="1"/>
</dbReference>
<feature type="domain" description="FAD-binding PCMH-type" evidence="6">
    <location>
        <begin position="53"/>
        <end position="224"/>
    </location>
</feature>